<dbReference type="CDD" id="cd11030">
    <property type="entry name" value="CYP105-like"/>
    <property type="match status" value="1"/>
</dbReference>
<organism evidence="4 5">
    <name type="scientific">Streptomyces flaveolus</name>
    <dbReference type="NCBI Taxonomy" id="67297"/>
    <lineage>
        <taxon>Bacteria</taxon>
        <taxon>Bacillati</taxon>
        <taxon>Actinomycetota</taxon>
        <taxon>Actinomycetes</taxon>
        <taxon>Kitasatosporales</taxon>
        <taxon>Streptomycetaceae</taxon>
        <taxon>Streptomyces</taxon>
    </lineage>
</organism>
<keyword evidence="5" id="KW-1185">Reference proteome</keyword>
<dbReference type="PANTHER" id="PTHR46696:SF1">
    <property type="entry name" value="CYTOCHROME P450 YJIB-RELATED"/>
    <property type="match status" value="1"/>
</dbReference>
<dbReference type="Gene3D" id="1.10.630.10">
    <property type="entry name" value="Cytochrome P450"/>
    <property type="match status" value="1"/>
</dbReference>
<dbReference type="EMBL" id="JBEPCV010000002">
    <property type="protein sequence ID" value="MER6903052.1"/>
    <property type="molecule type" value="Genomic_DNA"/>
</dbReference>
<keyword evidence="2" id="KW-0408">Iron</keyword>
<evidence type="ECO:0000256" key="2">
    <source>
        <dbReference type="RuleBase" id="RU000461"/>
    </source>
</evidence>
<keyword evidence="2" id="KW-0349">Heme</keyword>
<dbReference type="Proteomes" id="UP001490330">
    <property type="component" value="Unassembled WGS sequence"/>
</dbReference>
<feature type="region of interest" description="Disordered" evidence="3">
    <location>
        <begin position="1"/>
        <end position="29"/>
    </location>
</feature>
<keyword evidence="2" id="KW-0560">Oxidoreductase</keyword>
<dbReference type="InterPro" id="IPR001128">
    <property type="entry name" value="Cyt_P450"/>
</dbReference>
<evidence type="ECO:0000313" key="4">
    <source>
        <dbReference type="EMBL" id="MER6903052.1"/>
    </source>
</evidence>
<dbReference type="PROSITE" id="PS00086">
    <property type="entry name" value="CYTOCHROME_P450"/>
    <property type="match status" value="1"/>
</dbReference>
<comment type="similarity">
    <text evidence="1 2">Belongs to the cytochrome P450 family.</text>
</comment>
<evidence type="ECO:0000313" key="5">
    <source>
        <dbReference type="Proteomes" id="UP001490330"/>
    </source>
</evidence>
<keyword evidence="2" id="KW-0503">Monooxygenase</keyword>
<proteinExistence type="inferred from homology"/>
<gene>
    <name evidence="4" type="ORF">ABT322_04550</name>
</gene>
<sequence length="401" mass="44440">MTQQGARAPRIPTERVHPLDPPPELSEMRSRCPVAPLTYADGHEGWIVTRHEFARQVLSDPRFSSDPRIRHSAVHDVLGDGQPPEEDVPGMFVGMDPPDHTKYRRLLTGELSTRRMREMEPKIAAVAHELVDRMQADGATTADLVTAFAMPLPSRVICDLLGIQYGDWQEIQPVSEKMLRIDSSADEVKECYRIIFEFLANVVATKRKEPADDLLSGLVQSAELSDVELTSVAFQLFTAGHETTANMFSLGTYTLLTHPDQLAALRADEGLMSGAVEELLRYLTVIQFGISRGAKEDVELGGQTVRAGQTVTVSLPAANRDPDRFEEPDRFDVARVPSGNIAFGFGVHQCVAQQLARAELRIGFQVLLDRLPHLRLAVPAEQVRMRDGAIVYGCQELPVAW</sequence>
<dbReference type="PRINTS" id="PR00385">
    <property type="entry name" value="P450"/>
</dbReference>
<dbReference type="SUPFAM" id="SSF48264">
    <property type="entry name" value="Cytochrome P450"/>
    <property type="match status" value="1"/>
</dbReference>
<keyword evidence="2" id="KW-0479">Metal-binding</keyword>
<dbReference type="InterPro" id="IPR002397">
    <property type="entry name" value="Cyt_P450_B"/>
</dbReference>
<comment type="caution">
    <text evidence="4">The sequence shown here is derived from an EMBL/GenBank/DDBJ whole genome shotgun (WGS) entry which is preliminary data.</text>
</comment>
<dbReference type="GeneID" id="97355785"/>
<reference evidence="4 5" key="1">
    <citation type="submission" date="2024-06" db="EMBL/GenBank/DDBJ databases">
        <title>The Natural Products Discovery Center: Release of the First 8490 Sequenced Strains for Exploring Actinobacteria Biosynthetic Diversity.</title>
        <authorList>
            <person name="Kalkreuter E."/>
            <person name="Kautsar S.A."/>
            <person name="Yang D."/>
            <person name="Bader C.D."/>
            <person name="Teijaro C.N."/>
            <person name="Fluegel L."/>
            <person name="Davis C.M."/>
            <person name="Simpson J.R."/>
            <person name="Lauterbach L."/>
            <person name="Steele A.D."/>
            <person name="Gui C."/>
            <person name="Meng S."/>
            <person name="Li G."/>
            <person name="Viehrig K."/>
            <person name="Ye F."/>
            <person name="Su P."/>
            <person name="Kiefer A.F."/>
            <person name="Nichols A."/>
            <person name="Cepeda A.J."/>
            <person name="Yan W."/>
            <person name="Fan B."/>
            <person name="Jiang Y."/>
            <person name="Adhikari A."/>
            <person name="Zheng C.-J."/>
            <person name="Schuster L."/>
            <person name="Cowan T.M."/>
            <person name="Smanski M.J."/>
            <person name="Chevrette M.G."/>
            <person name="De Carvalho L.P.S."/>
            <person name="Shen B."/>
        </authorList>
    </citation>
    <scope>NUCLEOTIDE SEQUENCE [LARGE SCALE GENOMIC DNA]</scope>
    <source>
        <strain evidence="4 5">NPDC000632</strain>
    </source>
</reference>
<evidence type="ECO:0000256" key="1">
    <source>
        <dbReference type="ARBA" id="ARBA00010617"/>
    </source>
</evidence>
<dbReference type="PRINTS" id="PR00359">
    <property type="entry name" value="BP450"/>
</dbReference>
<evidence type="ECO:0000256" key="3">
    <source>
        <dbReference type="SAM" id="MobiDB-lite"/>
    </source>
</evidence>
<dbReference type="InterPro" id="IPR036396">
    <property type="entry name" value="Cyt_P450_sf"/>
</dbReference>
<name>A0ABV1V997_9ACTN</name>
<protein>
    <submittedName>
        <fullName evidence="4">Cytochrome P450</fullName>
    </submittedName>
</protein>
<dbReference type="PANTHER" id="PTHR46696">
    <property type="entry name" value="P450, PUTATIVE (EUROFUNG)-RELATED"/>
    <property type="match status" value="1"/>
</dbReference>
<dbReference type="RefSeq" id="WP_318218250.1">
    <property type="nucleotide sequence ID" value="NZ_JBEPCO010000074.1"/>
</dbReference>
<dbReference type="InterPro" id="IPR017972">
    <property type="entry name" value="Cyt_P450_CS"/>
</dbReference>
<accession>A0ABV1V997</accession>
<dbReference type="Pfam" id="PF00067">
    <property type="entry name" value="p450"/>
    <property type="match status" value="1"/>
</dbReference>